<evidence type="ECO:0000313" key="1">
    <source>
        <dbReference type="EMBL" id="CAG8481661.1"/>
    </source>
</evidence>
<proteinExistence type="predicted"/>
<dbReference type="Proteomes" id="UP000789706">
    <property type="component" value="Unassembled WGS sequence"/>
</dbReference>
<protein>
    <submittedName>
        <fullName evidence="1">2633_t:CDS:1</fullName>
    </submittedName>
</protein>
<accession>A0A9N8WC92</accession>
<keyword evidence="2" id="KW-1185">Reference proteome</keyword>
<name>A0A9N8WC92_9GLOM</name>
<organism evidence="1 2">
    <name type="scientific">Diversispora eburnea</name>
    <dbReference type="NCBI Taxonomy" id="1213867"/>
    <lineage>
        <taxon>Eukaryota</taxon>
        <taxon>Fungi</taxon>
        <taxon>Fungi incertae sedis</taxon>
        <taxon>Mucoromycota</taxon>
        <taxon>Glomeromycotina</taxon>
        <taxon>Glomeromycetes</taxon>
        <taxon>Diversisporales</taxon>
        <taxon>Diversisporaceae</taxon>
        <taxon>Diversispora</taxon>
    </lineage>
</organism>
<dbReference type="OrthoDB" id="2447080at2759"/>
<reference evidence="1" key="1">
    <citation type="submission" date="2021-06" db="EMBL/GenBank/DDBJ databases">
        <authorList>
            <person name="Kallberg Y."/>
            <person name="Tangrot J."/>
            <person name="Rosling A."/>
        </authorList>
    </citation>
    <scope>NUCLEOTIDE SEQUENCE</scope>
    <source>
        <strain evidence="1">AZ414A</strain>
    </source>
</reference>
<dbReference type="EMBL" id="CAJVPK010000243">
    <property type="protein sequence ID" value="CAG8481661.1"/>
    <property type="molecule type" value="Genomic_DNA"/>
</dbReference>
<dbReference type="AlphaFoldDB" id="A0A9N8WC92"/>
<evidence type="ECO:0000313" key="2">
    <source>
        <dbReference type="Proteomes" id="UP000789706"/>
    </source>
</evidence>
<gene>
    <name evidence="1" type="ORF">DEBURN_LOCUS3697</name>
</gene>
<sequence>MEKNQRKTDNKVDKLWTSIENEKRVLQERNVNNCILVSCDDVQIGNVGHKRTYRNEGPPTMPAKKLMVEKNGSFDYEENEDEEMAPSKNPIVEKLRAIGGIATTGYNVDLSKIAIVLCENPICIVLSTACKSASQCLSIRFSRKRRFQRRPQNTNENAIKASP</sequence>
<comment type="caution">
    <text evidence="1">The sequence shown here is derived from an EMBL/GenBank/DDBJ whole genome shotgun (WGS) entry which is preliminary data.</text>
</comment>